<keyword evidence="12" id="KW-1185">Reference proteome</keyword>
<proteinExistence type="predicted"/>
<dbReference type="InterPro" id="IPR005467">
    <property type="entry name" value="His_kinase_dom"/>
</dbReference>
<keyword evidence="4" id="KW-0808">Transferase</keyword>
<dbReference type="InterPro" id="IPR052162">
    <property type="entry name" value="Sensor_kinase/Photoreceptor"/>
</dbReference>
<dbReference type="PROSITE" id="PS50112">
    <property type="entry name" value="PAS"/>
    <property type="match status" value="1"/>
</dbReference>
<evidence type="ECO:0000313" key="11">
    <source>
        <dbReference type="EMBL" id="SMB97196.1"/>
    </source>
</evidence>
<dbReference type="Gene3D" id="3.30.565.10">
    <property type="entry name" value="Histidine kinase-like ATPase, C-terminal domain"/>
    <property type="match status" value="1"/>
</dbReference>
<dbReference type="Proteomes" id="UP000192582">
    <property type="component" value="Unassembled WGS sequence"/>
</dbReference>
<dbReference type="InterPro" id="IPR003594">
    <property type="entry name" value="HATPase_dom"/>
</dbReference>
<feature type="transmembrane region" description="Helical" evidence="6">
    <location>
        <begin position="107"/>
        <end position="128"/>
    </location>
</feature>
<feature type="domain" description="MHYT" evidence="10">
    <location>
        <begin position="6"/>
        <end position="200"/>
    </location>
</feature>
<dbReference type="STRING" id="695939.SAMN00790413_06407"/>
<dbReference type="SUPFAM" id="SSF55874">
    <property type="entry name" value="ATPase domain of HSP90 chaperone/DNA topoisomerase II/histidine kinase"/>
    <property type="match status" value="1"/>
</dbReference>
<dbReference type="InterPro" id="IPR036890">
    <property type="entry name" value="HATPase_C_sf"/>
</dbReference>
<dbReference type="InterPro" id="IPR000014">
    <property type="entry name" value="PAS"/>
</dbReference>
<dbReference type="AlphaFoldDB" id="A0A1W1VV41"/>
<keyword evidence="6" id="KW-1133">Transmembrane helix</keyword>
<evidence type="ECO:0000259" key="10">
    <source>
        <dbReference type="PROSITE" id="PS50924"/>
    </source>
</evidence>
<dbReference type="InterPro" id="IPR036097">
    <property type="entry name" value="HisK_dim/P_sf"/>
</dbReference>
<dbReference type="PANTHER" id="PTHR43304">
    <property type="entry name" value="PHYTOCHROME-LIKE PROTEIN CPH1"/>
    <property type="match status" value="1"/>
</dbReference>
<keyword evidence="3" id="KW-0597">Phosphoprotein</keyword>
<evidence type="ECO:0000256" key="5">
    <source>
        <dbReference type="ARBA" id="ARBA00022777"/>
    </source>
</evidence>
<feature type="transmembrane region" description="Helical" evidence="6">
    <location>
        <begin position="12"/>
        <end position="32"/>
    </location>
</feature>
<evidence type="ECO:0000259" key="8">
    <source>
        <dbReference type="PROSITE" id="PS50112"/>
    </source>
</evidence>
<feature type="domain" description="Histidine kinase" evidence="7">
    <location>
        <begin position="411"/>
        <end position="625"/>
    </location>
</feature>
<dbReference type="PROSITE" id="PS50109">
    <property type="entry name" value="HIS_KIN"/>
    <property type="match status" value="1"/>
</dbReference>
<feature type="transmembrane region" description="Helical" evidence="6">
    <location>
        <begin position="77"/>
        <end position="95"/>
    </location>
</feature>
<keyword evidence="5" id="KW-0418">Kinase</keyword>
<dbReference type="PANTHER" id="PTHR43304:SF1">
    <property type="entry name" value="PAC DOMAIN-CONTAINING PROTEIN"/>
    <property type="match status" value="1"/>
</dbReference>
<dbReference type="CDD" id="cd00082">
    <property type="entry name" value="HisKA"/>
    <property type="match status" value="1"/>
</dbReference>
<name>A0A1W1VV41_9DEIO</name>
<dbReference type="EMBL" id="FWWU01000010">
    <property type="protein sequence ID" value="SMB97196.1"/>
    <property type="molecule type" value="Genomic_DNA"/>
</dbReference>
<dbReference type="PROSITE" id="PS50113">
    <property type="entry name" value="PAC"/>
    <property type="match status" value="1"/>
</dbReference>
<feature type="transmembrane region" description="Helical" evidence="6">
    <location>
        <begin position="140"/>
        <end position="162"/>
    </location>
</feature>
<dbReference type="GO" id="GO:0000155">
    <property type="term" value="F:phosphorelay sensor kinase activity"/>
    <property type="evidence" value="ECO:0007669"/>
    <property type="project" value="InterPro"/>
</dbReference>
<dbReference type="Pfam" id="PF03707">
    <property type="entry name" value="MHYT"/>
    <property type="match status" value="3"/>
</dbReference>
<dbReference type="Pfam" id="PF02518">
    <property type="entry name" value="HATPase_c"/>
    <property type="match status" value="1"/>
</dbReference>
<dbReference type="InterPro" id="IPR035965">
    <property type="entry name" value="PAS-like_dom_sf"/>
</dbReference>
<dbReference type="SMART" id="SM00388">
    <property type="entry name" value="HisKA"/>
    <property type="match status" value="1"/>
</dbReference>
<organism evidence="11 12">
    <name type="scientific">Deinococcus hopiensis KR-140</name>
    <dbReference type="NCBI Taxonomy" id="695939"/>
    <lineage>
        <taxon>Bacteria</taxon>
        <taxon>Thermotogati</taxon>
        <taxon>Deinococcota</taxon>
        <taxon>Deinococci</taxon>
        <taxon>Deinococcales</taxon>
        <taxon>Deinococcaceae</taxon>
        <taxon>Deinococcus</taxon>
    </lineage>
</organism>
<keyword evidence="6" id="KW-0812">Transmembrane</keyword>
<sequence>MPPVHYDPQLVLLSVAIACLASYATLSVAARVEANGRRLRTPHLLGSALVMGFGIWAMHFIGMLAHRLPVPVGYDTGTVVLSAVVGTLGAALALWMVGVRPLTRTRLLCGGCLLGLGIVIMHYVGMAAMRLPGTITYQPVLVGFSVWIALVAATVALWLAHYFENPDTLLQRRLRLLASLVLGLAIVGMHYTAMAAAHFHVTAHPVPQMGQGAQEQSHLMLARSIAVVTSVLILAALSTLLMERRLAHQLSAVREGERRNEALEARVSERTGELNARHNELNALIDAVPALLWHTDEAGQICRANTAVAAATGLAPDGLLGRSAKDVLPRLDAHETEQQVIRSGEARLGEVVEVALQDAPPRWYRVDKVPFRGVDGRITGVITLAFDVTDLVQVQTELQRSNAELEQFAYIASHDLQAPLRAVTSFAGLLERRYSGQLDERARTYLEHIMASGQHMKRLVDELLSFSRVTTHRRPPKPVPLRQVVDDTLSRLTSDIAAVAGEVTYENLPTVMGDASQLGQLFQNLISNALKYHRAGVAPQVRLRAEQEGKLWHFTVTDNGIGIEKQYFERIFQVFQRLHPREQFEGTGIGLALCLKIVQHHGGRLWVESTPGEGSTFHFTLSASPEDAVLLKARDGARASRSDP</sequence>
<dbReference type="SMART" id="SM00091">
    <property type="entry name" value="PAS"/>
    <property type="match status" value="1"/>
</dbReference>
<dbReference type="Pfam" id="PF00512">
    <property type="entry name" value="HisKA"/>
    <property type="match status" value="1"/>
</dbReference>
<feature type="transmembrane region" description="Helical" evidence="6">
    <location>
        <begin position="174"/>
        <end position="201"/>
    </location>
</feature>
<dbReference type="SMART" id="SM00387">
    <property type="entry name" value="HATPase_c"/>
    <property type="match status" value="1"/>
</dbReference>
<accession>A0A1W1VV41</accession>
<dbReference type="Gene3D" id="3.30.450.20">
    <property type="entry name" value="PAS domain"/>
    <property type="match status" value="1"/>
</dbReference>
<feature type="transmembrane region" description="Helical" evidence="6">
    <location>
        <begin position="44"/>
        <end position="65"/>
    </location>
</feature>
<evidence type="ECO:0000259" key="7">
    <source>
        <dbReference type="PROSITE" id="PS50109"/>
    </source>
</evidence>
<dbReference type="PRINTS" id="PR00344">
    <property type="entry name" value="BCTRLSENSOR"/>
</dbReference>
<dbReference type="InterPro" id="IPR005330">
    <property type="entry name" value="MHYT_dom"/>
</dbReference>
<evidence type="ECO:0000256" key="6">
    <source>
        <dbReference type="PROSITE-ProRule" id="PRU00244"/>
    </source>
</evidence>
<evidence type="ECO:0000256" key="2">
    <source>
        <dbReference type="ARBA" id="ARBA00012438"/>
    </source>
</evidence>
<dbReference type="SUPFAM" id="SSF47384">
    <property type="entry name" value="Homodimeric domain of signal transducing histidine kinase"/>
    <property type="match status" value="1"/>
</dbReference>
<evidence type="ECO:0000313" key="12">
    <source>
        <dbReference type="Proteomes" id="UP000192582"/>
    </source>
</evidence>
<reference evidence="11 12" key="1">
    <citation type="submission" date="2017-04" db="EMBL/GenBank/DDBJ databases">
        <authorList>
            <person name="Afonso C.L."/>
            <person name="Miller P.J."/>
            <person name="Scott M.A."/>
            <person name="Spackman E."/>
            <person name="Goraichik I."/>
            <person name="Dimitrov K.M."/>
            <person name="Suarez D.L."/>
            <person name="Swayne D.E."/>
        </authorList>
    </citation>
    <scope>NUCLEOTIDE SEQUENCE [LARGE SCALE GENOMIC DNA]</scope>
    <source>
        <strain evidence="11 12">KR-140</strain>
    </source>
</reference>
<dbReference type="InterPro" id="IPR003661">
    <property type="entry name" value="HisK_dim/P_dom"/>
</dbReference>
<dbReference type="NCBIfam" id="TIGR00229">
    <property type="entry name" value="sensory_box"/>
    <property type="match status" value="1"/>
</dbReference>
<comment type="catalytic activity">
    <reaction evidence="1">
        <text>ATP + protein L-histidine = ADP + protein N-phospho-L-histidine.</text>
        <dbReference type="EC" id="2.7.13.3"/>
    </reaction>
</comment>
<evidence type="ECO:0000256" key="3">
    <source>
        <dbReference type="ARBA" id="ARBA00022553"/>
    </source>
</evidence>
<evidence type="ECO:0000256" key="1">
    <source>
        <dbReference type="ARBA" id="ARBA00000085"/>
    </source>
</evidence>
<protein>
    <recommendedName>
        <fullName evidence="2">histidine kinase</fullName>
        <ecNumber evidence="2">2.7.13.3</ecNumber>
    </recommendedName>
</protein>
<dbReference type="FunFam" id="3.30.565.10:FF:000006">
    <property type="entry name" value="Sensor histidine kinase WalK"/>
    <property type="match status" value="1"/>
</dbReference>
<dbReference type="InterPro" id="IPR000700">
    <property type="entry name" value="PAS-assoc_C"/>
</dbReference>
<dbReference type="InterPro" id="IPR013656">
    <property type="entry name" value="PAS_4"/>
</dbReference>
<feature type="transmembrane region" description="Helical" evidence="6">
    <location>
        <begin position="221"/>
        <end position="241"/>
    </location>
</feature>
<dbReference type="EC" id="2.7.13.3" evidence="2"/>
<evidence type="ECO:0000256" key="4">
    <source>
        <dbReference type="ARBA" id="ARBA00022679"/>
    </source>
</evidence>
<evidence type="ECO:0000259" key="9">
    <source>
        <dbReference type="PROSITE" id="PS50113"/>
    </source>
</evidence>
<dbReference type="SUPFAM" id="SSF55785">
    <property type="entry name" value="PYP-like sensor domain (PAS domain)"/>
    <property type="match status" value="1"/>
</dbReference>
<dbReference type="InterPro" id="IPR004358">
    <property type="entry name" value="Sig_transdc_His_kin-like_C"/>
</dbReference>
<feature type="domain" description="PAC" evidence="9">
    <location>
        <begin position="342"/>
        <end position="400"/>
    </location>
</feature>
<keyword evidence="6" id="KW-0472">Membrane</keyword>
<dbReference type="CDD" id="cd00130">
    <property type="entry name" value="PAS"/>
    <property type="match status" value="1"/>
</dbReference>
<dbReference type="Pfam" id="PF08448">
    <property type="entry name" value="PAS_4"/>
    <property type="match status" value="1"/>
</dbReference>
<gene>
    <name evidence="11" type="ORF">SAMN00790413_06407</name>
</gene>
<dbReference type="GO" id="GO:0016020">
    <property type="term" value="C:membrane"/>
    <property type="evidence" value="ECO:0007669"/>
    <property type="project" value="UniProtKB-UniRule"/>
</dbReference>
<dbReference type="Gene3D" id="1.10.287.130">
    <property type="match status" value="1"/>
</dbReference>
<dbReference type="PROSITE" id="PS50924">
    <property type="entry name" value="MHYT"/>
    <property type="match status" value="1"/>
</dbReference>
<feature type="domain" description="PAS" evidence="8">
    <location>
        <begin position="277"/>
        <end position="323"/>
    </location>
</feature>